<keyword evidence="3" id="KW-1185">Reference proteome</keyword>
<gene>
    <name evidence="2" type="ORF">CIL05_17215</name>
</gene>
<dbReference type="CDD" id="cd00093">
    <property type="entry name" value="HTH_XRE"/>
    <property type="match status" value="1"/>
</dbReference>
<dbReference type="InterPro" id="IPR001387">
    <property type="entry name" value="Cro/C1-type_HTH"/>
</dbReference>
<evidence type="ECO:0000259" key="1">
    <source>
        <dbReference type="PROSITE" id="PS50943"/>
    </source>
</evidence>
<dbReference type="OrthoDB" id="9781521at2"/>
<dbReference type="PROSITE" id="PS50943">
    <property type="entry name" value="HTH_CROC1"/>
    <property type="match status" value="1"/>
</dbReference>
<sequence length="76" mass="8435">MDINQFTIVLGKSLKEYRIKMGLTIGEVANIVNMDDSHLSSIEKGKHIPMSYTLIKLAAALNIPGDFFDDLTKGDH</sequence>
<dbReference type="RefSeq" id="WP_095656788.1">
    <property type="nucleotide sequence ID" value="NZ_NPOA01000013.1"/>
</dbReference>
<dbReference type="EMBL" id="NPOA01000013">
    <property type="protein sequence ID" value="PAV28372.1"/>
    <property type="molecule type" value="Genomic_DNA"/>
</dbReference>
<protein>
    <recommendedName>
        <fullName evidence="1">HTH cro/C1-type domain-containing protein</fullName>
    </recommendedName>
</protein>
<dbReference type="Gene3D" id="1.10.260.40">
    <property type="entry name" value="lambda repressor-like DNA-binding domains"/>
    <property type="match status" value="1"/>
</dbReference>
<dbReference type="SMART" id="SM00530">
    <property type="entry name" value="HTH_XRE"/>
    <property type="match status" value="1"/>
</dbReference>
<name>A0A2A2I9W9_9BACI</name>
<reference evidence="2 3" key="1">
    <citation type="submission" date="2017-08" db="EMBL/GenBank/DDBJ databases">
        <title>Virgibacillus indicus sp. nov. and Virgibacillus profoundi sp. nov, two moderately halophilic bacteria isolated from marine sediment by using the Microfluidic Streak Plate.</title>
        <authorList>
            <person name="Xu B."/>
            <person name="Hu B."/>
            <person name="Wang J."/>
            <person name="Zhu Y."/>
            <person name="Huang L."/>
            <person name="Du W."/>
            <person name="Huang Y."/>
        </authorList>
    </citation>
    <scope>NUCLEOTIDE SEQUENCE [LARGE SCALE GENOMIC DNA]</scope>
    <source>
        <strain evidence="2 3">IO3-P3-H5</strain>
    </source>
</reference>
<dbReference type="SUPFAM" id="SSF47413">
    <property type="entry name" value="lambda repressor-like DNA-binding domains"/>
    <property type="match status" value="1"/>
</dbReference>
<dbReference type="AlphaFoldDB" id="A0A2A2I9W9"/>
<evidence type="ECO:0000313" key="3">
    <source>
        <dbReference type="Proteomes" id="UP000218887"/>
    </source>
</evidence>
<organism evidence="2 3">
    <name type="scientific">Virgibacillus profundi</name>
    <dbReference type="NCBI Taxonomy" id="2024555"/>
    <lineage>
        <taxon>Bacteria</taxon>
        <taxon>Bacillati</taxon>
        <taxon>Bacillota</taxon>
        <taxon>Bacilli</taxon>
        <taxon>Bacillales</taxon>
        <taxon>Bacillaceae</taxon>
        <taxon>Virgibacillus</taxon>
    </lineage>
</organism>
<dbReference type="GO" id="GO:0003677">
    <property type="term" value="F:DNA binding"/>
    <property type="evidence" value="ECO:0007669"/>
    <property type="project" value="InterPro"/>
</dbReference>
<proteinExistence type="predicted"/>
<accession>A0A2A2I9W9</accession>
<dbReference type="Proteomes" id="UP000218887">
    <property type="component" value="Unassembled WGS sequence"/>
</dbReference>
<feature type="domain" description="HTH cro/C1-type" evidence="1">
    <location>
        <begin position="14"/>
        <end position="68"/>
    </location>
</feature>
<evidence type="ECO:0000313" key="2">
    <source>
        <dbReference type="EMBL" id="PAV28372.1"/>
    </source>
</evidence>
<dbReference type="Pfam" id="PF01381">
    <property type="entry name" value="HTH_3"/>
    <property type="match status" value="1"/>
</dbReference>
<dbReference type="InterPro" id="IPR010982">
    <property type="entry name" value="Lambda_DNA-bd_dom_sf"/>
</dbReference>
<comment type="caution">
    <text evidence="2">The sequence shown here is derived from an EMBL/GenBank/DDBJ whole genome shotgun (WGS) entry which is preliminary data.</text>
</comment>